<evidence type="ECO:0000313" key="2">
    <source>
        <dbReference type="EMBL" id="HHM95720.1"/>
    </source>
</evidence>
<feature type="transmembrane region" description="Helical" evidence="1">
    <location>
        <begin position="238"/>
        <end position="258"/>
    </location>
</feature>
<gene>
    <name evidence="2" type="ORF">ENM21_00660</name>
</gene>
<evidence type="ECO:0000256" key="1">
    <source>
        <dbReference type="SAM" id="Phobius"/>
    </source>
</evidence>
<dbReference type="EMBL" id="DRWX01000032">
    <property type="protein sequence ID" value="HHM95720.1"/>
    <property type="molecule type" value="Genomic_DNA"/>
</dbReference>
<accession>A0A7C5VX99</accession>
<proteinExistence type="predicted"/>
<reference evidence="2" key="1">
    <citation type="journal article" date="2020" name="mSystems">
        <title>Genome- and Community-Level Interaction Insights into Carbon Utilization and Element Cycling Functions of Hydrothermarchaeota in Hydrothermal Sediment.</title>
        <authorList>
            <person name="Zhou Z."/>
            <person name="Liu Y."/>
            <person name="Xu W."/>
            <person name="Pan J."/>
            <person name="Luo Z.H."/>
            <person name="Li M."/>
        </authorList>
    </citation>
    <scope>NUCLEOTIDE SEQUENCE [LARGE SCALE GENOMIC DNA]</scope>
    <source>
        <strain evidence="2">SpSt-1065</strain>
    </source>
</reference>
<feature type="transmembrane region" description="Helical" evidence="1">
    <location>
        <begin position="308"/>
        <end position="326"/>
    </location>
</feature>
<sequence length="331" mass="34597">MNGALWPAWAILLALAISVTRNPFYLALALLAVLSVRIAVNTTRPLGRAAPRFAVLAALVLIGWSTVVNVLLAHVGDRVITRLPPWPVIGGPLTFNALLYGALTGIALATVLIGISLLHAVLDRHEALRLVPGRQRVLATTLAIALNALPTFAAAARDAEEAIRFRGLAQHSLVHLRMLINAVLVRGMDYSLAVAETLEVRGFAAASRPSHRTRLGSLVFLAGGLIAIGGSIAGSGAILALGLSGLVFGLAGAAIHAWPGVRALPWPWSARVTALLLGLVAAGFVWALRDPTADLAYSPYPTLHWPGFSPVAGAAYLLLAAPAFALRGGQE</sequence>
<comment type="caution">
    <text evidence="2">The sequence shown here is derived from an EMBL/GenBank/DDBJ whole genome shotgun (WGS) entry which is preliminary data.</text>
</comment>
<feature type="transmembrane region" description="Helical" evidence="1">
    <location>
        <begin position="215"/>
        <end position="232"/>
    </location>
</feature>
<name>A0A7C5VX99_THERO</name>
<feature type="transmembrane region" description="Helical" evidence="1">
    <location>
        <begin position="95"/>
        <end position="117"/>
    </location>
</feature>
<keyword evidence="1" id="KW-0472">Membrane</keyword>
<organism evidence="2">
    <name type="scientific">Thermomicrobium roseum</name>
    <dbReference type="NCBI Taxonomy" id="500"/>
    <lineage>
        <taxon>Bacteria</taxon>
        <taxon>Pseudomonadati</taxon>
        <taxon>Thermomicrobiota</taxon>
        <taxon>Thermomicrobia</taxon>
        <taxon>Thermomicrobiales</taxon>
        <taxon>Thermomicrobiaceae</taxon>
        <taxon>Thermomicrobium</taxon>
    </lineage>
</organism>
<keyword evidence="1" id="KW-1133">Transmembrane helix</keyword>
<feature type="transmembrane region" description="Helical" evidence="1">
    <location>
        <begin position="270"/>
        <end position="288"/>
    </location>
</feature>
<dbReference type="AlphaFoldDB" id="A0A7C5VX99"/>
<evidence type="ECO:0008006" key="3">
    <source>
        <dbReference type="Google" id="ProtNLM"/>
    </source>
</evidence>
<feature type="transmembrane region" description="Helical" evidence="1">
    <location>
        <begin position="55"/>
        <end position="75"/>
    </location>
</feature>
<protein>
    <recommendedName>
        <fullName evidence="3">Energy-coupling factor transporter transmembrane protein EcfT</fullName>
    </recommendedName>
</protein>
<keyword evidence="1" id="KW-0812">Transmembrane</keyword>